<accession>A0A084VS08</accession>
<dbReference type="EMBL" id="ATLV01015790">
    <property type="status" value="NOT_ANNOTATED_CDS"/>
    <property type="molecule type" value="Genomic_DNA"/>
</dbReference>
<keyword evidence="3" id="KW-1185">Reference proteome</keyword>
<dbReference type="Proteomes" id="UP000030765">
    <property type="component" value="Unassembled WGS sequence"/>
</dbReference>
<reference evidence="1 3" key="1">
    <citation type="journal article" date="2014" name="BMC Genomics">
        <title>Genome sequence of Anopheles sinensis provides insight into genetics basis of mosquito competence for malaria parasites.</title>
        <authorList>
            <person name="Zhou D."/>
            <person name="Zhang D."/>
            <person name="Ding G."/>
            <person name="Shi L."/>
            <person name="Hou Q."/>
            <person name="Ye Y."/>
            <person name="Xu Y."/>
            <person name="Zhou H."/>
            <person name="Xiong C."/>
            <person name="Li S."/>
            <person name="Yu J."/>
            <person name="Hong S."/>
            <person name="Yu X."/>
            <person name="Zou P."/>
            <person name="Chen C."/>
            <person name="Chang X."/>
            <person name="Wang W."/>
            <person name="Lv Y."/>
            <person name="Sun Y."/>
            <person name="Ma L."/>
            <person name="Shen B."/>
            <person name="Zhu C."/>
        </authorList>
    </citation>
    <scope>NUCLEOTIDE SEQUENCE [LARGE SCALE GENOMIC DNA]</scope>
</reference>
<gene>
    <name evidence="1" type="ORF">ZHAS_00008180</name>
</gene>
<organism evidence="1">
    <name type="scientific">Anopheles sinensis</name>
    <name type="common">Mosquito</name>
    <dbReference type="NCBI Taxonomy" id="74873"/>
    <lineage>
        <taxon>Eukaryota</taxon>
        <taxon>Metazoa</taxon>
        <taxon>Ecdysozoa</taxon>
        <taxon>Arthropoda</taxon>
        <taxon>Hexapoda</taxon>
        <taxon>Insecta</taxon>
        <taxon>Pterygota</taxon>
        <taxon>Neoptera</taxon>
        <taxon>Endopterygota</taxon>
        <taxon>Diptera</taxon>
        <taxon>Nematocera</taxon>
        <taxon>Culicoidea</taxon>
        <taxon>Culicidae</taxon>
        <taxon>Anophelinae</taxon>
        <taxon>Anopheles</taxon>
    </lineage>
</organism>
<evidence type="ECO:0000313" key="1">
    <source>
        <dbReference type="EMBL" id="KFB40752.1"/>
    </source>
</evidence>
<evidence type="ECO:0000313" key="2">
    <source>
        <dbReference type="EnsemblMetazoa" id="ASIC008180-PA"/>
    </source>
</evidence>
<proteinExistence type="predicted"/>
<dbReference type="AlphaFoldDB" id="A0A084VS08"/>
<evidence type="ECO:0000313" key="3">
    <source>
        <dbReference type="Proteomes" id="UP000030765"/>
    </source>
</evidence>
<dbReference type="EMBL" id="KE525036">
    <property type="protein sequence ID" value="KFB40752.1"/>
    <property type="molecule type" value="Genomic_DNA"/>
</dbReference>
<name>A0A084VS08_ANOSI</name>
<reference evidence="2" key="2">
    <citation type="submission" date="2020-05" db="UniProtKB">
        <authorList>
            <consortium name="EnsemblMetazoa"/>
        </authorList>
    </citation>
    <scope>IDENTIFICATION</scope>
</reference>
<dbReference type="VEuPathDB" id="VectorBase:ASIC008180"/>
<protein>
    <submittedName>
        <fullName evidence="1 2">Tumor suppressor p53-binding protein 1-like isoform X5</fullName>
    </submittedName>
</protein>
<sequence>MLHLKGTATLVRVSCDRSRPVKISPVPGTWRWRSLCVSRSPYRAMMWDENDARSFQRSTPIPLRSHGHAKRRSIINFGHDPEAHHLLKAEPNIFQPNPLEKQPNGPCLPRDKQAVEASTFFPRKTCTRNDMTDDAGVSRSLAGGD</sequence>
<dbReference type="EnsemblMetazoa" id="ASIC008180-RA">
    <property type="protein sequence ID" value="ASIC008180-PA"/>
    <property type="gene ID" value="ASIC008180"/>
</dbReference>